<keyword evidence="2" id="KW-1185">Reference proteome</keyword>
<proteinExistence type="predicted"/>
<sequence>MDLPNCAKQVPVAVKKTALRDLQNDNKIMVPTSIVSSSFSKDKGPNTDSNRVSGTKRPASEYAVSHHLLESPGNNAATNGHLVYVRRKSEAELGKSSTCDGISITAYCPHSRKLGEDETGQQNPSIKEPKISCFPAFSPFPMASSVSSYGKPSVPLPPGKSAPRLTPIDSNFVTASASPTIGNPRGLKNVPWEERHHWLQMLLRKLDQSDNEDYIQMLRSLSSTELSRHAVELEKRSIQLSLEEAKELQCVAALNVLGKSPKNLKAPVTDHHDCSDK</sequence>
<dbReference type="Proteomes" id="UP000828941">
    <property type="component" value="Chromosome 3"/>
</dbReference>
<accession>A0ACB9PN13</accession>
<gene>
    <name evidence="1" type="ORF">L6164_004692</name>
</gene>
<evidence type="ECO:0000313" key="1">
    <source>
        <dbReference type="EMBL" id="KAI4350219.1"/>
    </source>
</evidence>
<name>A0ACB9PN13_BAUVA</name>
<dbReference type="EMBL" id="CM039428">
    <property type="protein sequence ID" value="KAI4350219.1"/>
    <property type="molecule type" value="Genomic_DNA"/>
</dbReference>
<reference evidence="1 2" key="1">
    <citation type="journal article" date="2022" name="DNA Res.">
        <title>Chromosomal-level genome assembly of the orchid tree Bauhinia variegata (Leguminosae; Cercidoideae) supports the allotetraploid origin hypothesis of Bauhinia.</title>
        <authorList>
            <person name="Zhong Y."/>
            <person name="Chen Y."/>
            <person name="Zheng D."/>
            <person name="Pang J."/>
            <person name="Liu Y."/>
            <person name="Luo S."/>
            <person name="Meng S."/>
            <person name="Qian L."/>
            <person name="Wei D."/>
            <person name="Dai S."/>
            <person name="Zhou R."/>
        </authorList>
    </citation>
    <scope>NUCLEOTIDE SEQUENCE [LARGE SCALE GENOMIC DNA]</scope>
    <source>
        <strain evidence="1">BV-YZ2020</strain>
    </source>
</reference>
<organism evidence="1 2">
    <name type="scientific">Bauhinia variegata</name>
    <name type="common">Purple orchid tree</name>
    <name type="synonym">Phanera variegata</name>
    <dbReference type="NCBI Taxonomy" id="167791"/>
    <lineage>
        <taxon>Eukaryota</taxon>
        <taxon>Viridiplantae</taxon>
        <taxon>Streptophyta</taxon>
        <taxon>Embryophyta</taxon>
        <taxon>Tracheophyta</taxon>
        <taxon>Spermatophyta</taxon>
        <taxon>Magnoliopsida</taxon>
        <taxon>eudicotyledons</taxon>
        <taxon>Gunneridae</taxon>
        <taxon>Pentapetalae</taxon>
        <taxon>rosids</taxon>
        <taxon>fabids</taxon>
        <taxon>Fabales</taxon>
        <taxon>Fabaceae</taxon>
        <taxon>Cercidoideae</taxon>
        <taxon>Cercideae</taxon>
        <taxon>Bauhiniinae</taxon>
        <taxon>Bauhinia</taxon>
    </lineage>
</organism>
<protein>
    <submittedName>
        <fullName evidence="1">Uncharacterized protein</fullName>
    </submittedName>
</protein>
<evidence type="ECO:0000313" key="2">
    <source>
        <dbReference type="Proteomes" id="UP000828941"/>
    </source>
</evidence>
<comment type="caution">
    <text evidence="1">The sequence shown here is derived from an EMBL/GenBank/DDBJ whole genome shotgun (WGS) entry which is preliminary data.</text>
</comment>